<evidence type="ECO:0000256" key="1">
    <source>
        <dbReference type="SAM" id="SignalP"/>
    </source>
</evidence>
<protein>
    <recommendedName>
        <fullName evidence="4">Acyl-CoA:diacylglycerol acyltransferase</fullName>
    </recommendedName>
</protein>
<evidence type="ECO:0000313" key="3">
    <source>
        <dbReference type="Proteomes" id="UP000029713"/>
    </source>
</evidence>
<gene>
    <name evidence="2" type="ORF">IN07_10855</name>
</gene>
<comment type="caution">
    <text evidence="2">The sequence shown here is derived from an EMBL/GenBank/DDBJ whole genome shotgun (WGS) entry which is preliminary data.</text>
</comment>
<dbReference type="SUPFAM" id="SSF53474">
    <property type="entry name" value="alpha/beta-Hydrolases"/>
    <property type="match status" value="1"/>
</dbReference>
<feature type="signal peptide" evidence="1">
    <location>
        <begin position="1"/>
        <end position="46"/>
    </location>
</feature>
<feature type="chain" id="PRO_5001950883" description="Acyl-CoA:diacylglycerol acyltransferase" evidence="1">
    <location>
        <begin position="47"/>
        <end position="306"/>
    </location>
</feature>
<dbReference type="InterPro" id="IPR029058">
    <property type="entry name" value="AB_hydrolase_fold"/>
</dbReference>
<dbReference type="PROSITE" id="PS51318">
    <property type="entry name" value="TAT"/>
    <property type="match status" value="1"/>
</dbReference>
<keyword evidence="3" id="KW-1185">Reference proteome</keyword>
<organism evidence="2 3">
    <name type="scientific">Modestobacter caceresii</name>
    <dbReference type="NCBI Taxonomy" id="1522368"/>
    <lineage>
        <taxon>Bacteria</taxon>
        <taxon>Bacillati</taxon>
        <taxon>Actinomycetota</taxon>
        <taxon>Actinomycetes</taxon>
        <taxon>Geodermatophilales</taxon>
        <taxon>Geodermatophilaceae</taxon>
        <taxon>Modestobacter</taxon>
    </lineage>
</organism>
<dbReference type="Proteomes" id="UP000029713">
    <property type="component" value="Unassembled WGS sequence"/>
</dbReference>
<proteinExistence type="predicted"/>
<keyword evidence="1" id="KW-0732">Signal</keyword>
<sequence length="306" mass="32656">MSRVRPDVPASDLSAVRSPLASRRTVLLGAAAGLAGVAVAARPAQAAPVYTPIPKLPGEVSRTDTRTTRIGKKKFEVIDVVWGKDRARLYVPWATPPKAPKPGAVAWMYHSNGSTHTALDGAYAYPGMLMVDRGAVCVCPNFGGSTWTTQAALTHQVNWDKYMSGVFNIGVAFARANSGGGSLMTYAYAKDMVRGMRGIYLANATYDMEDLYARDPGRIGPVYGNDPALVAATNPARLPQSAWAGKRVKTVVSLVDPVVPPEKHGLALAALAKPVAADVRVQYHEQGHTVPGWTHSDMAATFSSWL</sequence>
<dbReference type="AlphaFoldDB" id="A0A098Y8H5"/>
<accession>A0A098Y8H5</accession>
<name>A0A098Y8H5_9ACTN</name>
<dbReference type="EMBL" id="JPMX01000042">
    <property type="protein sequence ID" value="KGH46742.1"/>
    <property type="molecule type" value="Genomic_DNA"/>
</dbReference>
<dbReference type="RefSeq" id="WP_036335692.1">
    <property type="nucleotide sequence ID" value="NZ_JPMX01000042.1"/>
</dbReference>
<evidence type="ECO:0000313" key="2">
    <source>
        <dbReference type="EMBL" id="KGH46742.1"/>
    </source>
</evidence>
<evidence type="ECO:0008006" key="4">
    <source>
        <dbReference type="Google" id="ProtNLM"/>
    </source>
</evidence>
<dbReference type="OrthoDB" id="4980063at2"/>
<reference evidence="2 3" key="1">
    <citation type="submission" date="2014-07" db="EMBL/GenBank/DDBJ databases">
        <title>Biosystematic studies on Modestobacter strains isolated from extreme hyper-arid desert soil and from historic building.</title>
        <authorList>
            <person name="Bukarasam K."/>
            <person name="Bull A."/>
            <person name="Girard G."/>
            <person name="van Wezel G."/>
            <person name="Goodfellow M."/>
        </authorList>
    </citation>
    <scope>NUCLEOTIDE SEQUENCE [LARGE SCALE GENOMIC DNA]</scope>
    <source>
        <strain evidence="2 3">KNN45-2b</strain>
    </source>
</reference>
<dbReference type="InterPro" id="IPR006311">
    <property type="entry name" value="TAT_signal"/>
</dbReference>
<dbReference type="Gene3D" id="3.40.50.1820">
    <property type="entry name" value="alpha/beta hydrolase"/>
    <property type="match status" value="1"/>
</dbReference>